<evidence type="ECO:0000256" key="1">
    <source>
        <dbReference type="ARBA" id="ARBA00023015"/>
    </source>
</evidence>
<protein>
    <submittedName>
        <fullName evidence="6">Helix-turn-helix domain-containing protein</fullName>
    </submittedName>
</protein>
<dbReference type="Pfam" id="PF04967">
    <property type="entry name" value="HTH_10"/>
    <property type="match status" value="1"/>
</dbReference>
<gene>
    <name evidence="6" type="ORF">NGM29_01580</name>
</gene>
<feature type="region of interest" description="Disordered" evidence="3">
    <location>
        <begin position="210"/>
        <end position="230"/>
    </location>
</feature>
<accession>A0A9E7NBL7</accession>
<evidence type="ECO:0000259" key="5">
    <source>
        <dbReference type="Pfam" id="PF15915"/>
    </source>
</evidence>
<dbReference type="PANTHER" id="PTHR34236">
    <property type="entry name" value="DIMETHYL SULFOXIDE REDUCTASE TRANSCRIPTIONAL ACTIVATOR"/>
    <property type="match status" value="1"/>
</dbReference>
<keyword evidence="1" id="KW-0805">Transcription regulation</keyword>
<feature type="domain" description="Bacterioopsin transcriptional activator GAF and HTH associated" evidence="5">
    <location>
        <begin position="7"/>
        <end position="153"/>
    </location>
</feature>
<dbReference type="AlphaFoldDB" id="A0A9E7NBL7"/>
<dbReference type="PANTHER" id="PTHR34236:SF1">
    <property type="entry name" value="DIMETHYL SULFOXIDE REDUCTASE TRANSCRIPTIONAL ACTIVATOR"/>
    <property type="match status" value="1"/>
</dbReference>
<feature type="domain" description="HTH bat-type" evidence="4">
    <location>
        <begin position="154"/>
        <end position="205"/>
    </location>
</feature>
<keyword evidence="2" id="KW-0804">Transcription</keyword>
<name>A0A9E7NBL7_9EURY</name>
<reference evidence="6" key="1">
    <citation type="submission" date="2022-06" db="EMBL/GenBank/DDBJ databases">
        <title>Diverse halophilic archaea isolated from saline environments.</title>
        <authorList>
            <person name="Cui H.-L."/>
        </authorList>
    </citation>
    <scope>NUCLEOTIDE SEQUENCE</scope>
    <source>
        <strain evidence="6">WLHS1</strain>
    </source>
</reference>
<evidence type="ECO:0000313" key="7">
    <source>
        <dbReference type="Proteomes" id="UP001056855"/>
    </source>
</evidence>
<evidence type="ECO:0000256" key="3">
    <source>
        <dbReference type="SAM" id="MobiDB-lite"/>
    </source>
</evidence>
<dbReference type="Pfam" id="PF15915">
    <property type="entry name" value="BAT"/>
    <property type="match status" value="1"/>
</dbReference>
<dbReference type="EMBL" id="CP100355">
    <property type="protein sequence ID" value="UTF54004.1"/>
    <property type="molecule type" value="Genomic_DNA"/>
</dbReference>
<dbReference type="InterPro" id="IPR007050">
    <property type="entry name" value="HTH_bacterioopsin"/>
</dbReference>
<proteinExistence type="predicted"/>
<dbReference type="SUPFAM" id="SSF88659">
    <property type="entry name" value="Sigma3 and sigma4 domains of RNA polymerase sigma factors"/>
    <property type="match status" value="1"/>
</dbReference>
<keyword evidence="7" id="KW-1185">Reference proteome</keyword>
<dbReference type="RefSeq" id="WP_254158515.1">
    <property type="nucleotide sequence ID" value="NZ_CP100355.1"/>
</dbReference>
<evidence type="ECO:0000256" key="2">
    <source>
        <dbReference type="ARBA" id="ARBA00023163"/>
    </source>
</evidence>
<organism evidence="6 7">
    <name type="scientific">Natronosalvus rutilus</name>
    <dbReference type="NCBI Taxonomy" id="2953753"/>
    <lineage>
        <taxon>Archaea</taxon>
        <taxon>Methanobacteriati</taxon>
        <taxon>Methanobacteriota</taxon>
        <taxon>Stenosarchaea group</taxon>
        <taxon>Halobacteria</taxon>
        <taxon>Halobacteriales</taxon>
        <taxon>Natrialbaceae</taxon>
        <taxon>Natronosalvus</taxon>
    </lineage>
</organism>
<dbReference type="InterPro" id="IPR013324">
    <property type="entry name" value="RNA_pol_sigma_r3/r4-like"/>
</dbReference>
<evidence type="ECO:0000313" key="6">
    <source>
        <dbReference type="EMBL" id="UTF54004.1"/>
    </source>
</evidence>
<dbReference type="Proteomes" id="UP001056855">
    <property type="component" value="Chromosome"/>
</dbReference>
<sequence length="230" mass="25624">MTTIADFEIDASTVALGETFDTLPELTCSVEQVIAAADRGLWFEGADRSELEAALEDDPTVDDIALIAADKADGQLLYDVTMGDDAIDVFELILEERGTVLSASASEGRWHLRVRFIDHDDASRLYDRLEDSEASSTLKRLTELREAPSTTDRLTEKQYETLLTAFEQGYFTIPRETSMEELADELGISHQALSERFRRAYRELVLTALNGTHPTHPEDDASKPEPNQPA</sequence>
<dbReference type="InterPro" id="IPR031803">
    <property type="entry name" value="BAT_GAF/HTH-assoc"/>
</dbReference>
<evidence type="ECO:0000259" key="4">
    <source>
        <dbReference type="Pfam" id="PF04967"/>
    </source>
</evidence>
<dbReference type="KEGG" id="sawl:NGM29_01580"/>
<dbReference type="GeneID" id="73288696"/>